<keyword evidence="5" id="KW-0812">Transmembrane</keyword>
<name>A0A7D9ISK7_PARCT</name>
<evidence type="ECO:0000256" key="5">
    <source>
        <dbReference type="ARBA" id="ARBA00022692"/>
    </source>
</evidence>
<keyword evidence="7" id="KW-0350">Heme biosynthesis</keyword>
<dbReference type="PANTHER" id="PTHR43448:SF2">
    <property type="entry name" value="PROTOHEME IX FARNESYLTRANSFERASE, MITOCHONDRIAL"/>
    <property type="match status" value="1"/>
</dbReference>
<feature type="non-terminal residue" evidence="10">
    <location>
        <position position="1"/>
    </location>
</feature>
<evidence type="ECO:0000256" key="8">
    <source>
        <dbReference type="ARBA" id="ARBA00023136"/>
    </source>
</evidence>
<comment type="similarity">
    <text evidence="2">Belongs to the UbiA prenyltransferase family.</text>
</comment>
<evidence type="ECO:0000256" key="1">
    <source>
        <dbReference type="ARBA" id="ARBA00004141"/>
    </source>
</evidence>
<evidence type="ECO:0000256" key="3">
    <source>
        <dbReference type="ARBA" id="ARBA00016335"/>
    </source>
</evidence>
<dbReference type="GO" id="GO:0016020">
    <property type="term" value="C:membrane"/>
    <property type="evidence" value="ECO:0007669"/>
    <property type="project" value="UniProtKB-SubCell"/>
</dbReference>
<evidence type="ECO:0000256" key="9">
    <source>
        <dbReference type="ARBA" id="ARBA00030253"/>
    </source>
</evidence>
<evidence type="ECO:0000256" key="7">
    <source>
        <dbReference type="ARBA" id="ARBA00023133"/>
    </source>
</evidence>
<keyword evidence="11" id="KW-1185">Reference proteome</keyword>
<evidence type="ECO:0000256" key="4">
    <source>
        <dbReference type="ARBA" id="ARBA00022679"/>
    </source>
</evidence>
<dbReference type="InterPro" id="IPR044878">
    <property type="entry name" value="UbiA_sf"/>
</dbReference>
<dbReference type="PANTHER" id="PTHR43448">
    <property type="entry name" value="PROTOHEME IX FARNESYLTRANSFERASE, MITOCHONDRIAL"/>
    <property type="match status" value="1"/>
</dbReference>
<comment type="subcellular location">
    <subcellularLocation>
        <location evidence="1">Membrane</location>
        <topology evidence="1">Multi-pass membrane protein</topology>
    </subcellularLocation>
</comment>
<dbReference type="AlphaFoldDB" id="A0A7D9ISK7"/>
<dbReference type="InterPro" id="IPR030470">
    <property type="entry name" value="UbiA_prenylTrfase_CS"/>
</dbReference>
<evidence type="ECO:0000313" key="11">
    <source>
        <dbReference type="Proteomes" id="UP001152795"/>
    </source>
</evidence>
<keyword evidence="6" id="KW-1133">Transmembrane helix</keyword>
<dbReference type="EMBL" id="CACRXK020008687">
    <property type="protein sequence ID" value="CAB4015371.1"/>
    <property type="molecule type" value="Genomic_DNA"/>
</dbReference>
<dbReference type="OrthoDB" id="5211at2759"/>
<dbReference type="Proteomes" id="UP001152795">
    <property type="component" value="Unassembled WGS sequence"/>
</dbReference>
<gene>
    <name evidence="10" type="ORF">PACLA_8A031936</name>
</gene>
<reference evidence="10" key="1">
    <citation type="submission" date="2020-04" db="EMBL/GenBank/DDBJ databases">
        <authorList>
            <person name="Alioto T."/>
            <person name="Alioto T."/>
            <person name="Gomez Garrido J."/>
        </authorList>
    </citation>
    <scope>NUCLEOTIDE SEQUENCE</scope>
    <source>
        <strain evidence="10">A484AB</strain>
    </source>
</reference>
<dbReference type="GO" id="GO:0006784">
    <property type="term" value="P:heme A biosynthetic process"/>
    <property type="evidence" value="ECO:0007669"/>
    <property type="project" value="TreeGrafter"/>
</dbReference>
<dbReference type="InterPro" id="IPR000537">
    <property type="entry name" value="UbiA_prenyltransferase"/>
</dbReference>
<evidence type="ECO:0000256" key="6">
    <source>
        <dbReference type="ARBA" id="ARBA00022989"/>
    </source>
</evidence>
<dbReference type="PROSITE" id="PS00943">
    <property type="entry name" value="UBIA"/>
    <property type="match status" value="1"/>
</dbReference>
<dbReference type="GO" id="GO:0005739">
    <property type="term" value="C:mitochondrion"/>
    <property type="evidence" value="ECO:0007669"/>
    <property type="project" value="TreeGrafter"/>
</dbReference>
<evidence type="ECO:0000313" key="10">
    <source>
        <dbReference type="EMBL" id="CAB4015371.1"/>
    </source>
</evidence>
<comment type="caution">
    <text evidence="10">The sequence shown here is derived from an EMBL/GenBank/DDBJ whole genome shotgun (WGS) entry which is preliminary data.</text>
</comment>
<dbReference type="Gene3D" id="1.10.357.140">
    <property type="entry name" value="UbiA prenyltransferase"/>
    <property type="match status" value="1"/>
</dbReference>
<dbReference type="InterPro" id="IPR006369">
    <property type="entry name" value="Protohaem_IX_farnesylTrfase"/>
</dbReference>
<dbReference type="Pfam" id="PF01040">
    <property type="entry name" value="UbiA"/>
    <property type="match status" value="1"/>
</dbReference>
<keyword evidence="4" id="KW-0808">Transferase</keyword>
<sequence length="205" mass="23282">MLKNQCRLAFTRSYIQWRGLKTKFYKDIKVRFYLFCSNTVKYDICNISRGGVFSKNVSQGWNVGSRKVGPKTQWRSLVQYSKEARVSSDTLSKHSPGLNIGLDVGLKHREVVQDQCDIPSQLSWKQKLRYYLRLSKIRLTGLVVLTTMAGYSLAPGEFSAMTCALASVGTMLCSCSANTINQWLEVPFDSQMSRTKNRVLVRGLM</sequence>
<dbReference type="GO" id="GO:0008495">
    <property type="term" value="F:protoheme IX farnesyltransferase activity"/>
    <property type="evidence" value="ECO:0007669"/>
    <property type="project" value="InterPro"/>
</dbReference>
<proteinExistence type="inferred from homology"/>
<accession>A0A7D9ISK7</accession>
<evidence type="ECO:0000256" key="2">
    <source>
        <dbReference type="ARBA" id="ARBA00005985"/>
    </source>
</evidence>
<protein>
    <recommendedName>
        <fullName evidence="3">Protoheme IX farnesyltransferase, mitochondrial</fullName>
    </recommendedName>
    <alternativeName>
        <fullName evidence="9">Heme O synthase</fullName>
    </alternativeName>
</protein>
<organism evidence="10 11">
    <name type="scientific">Paramuricea clavata</name>
    <name type="common">Red gorgonian</name>
    <name type="synonym">Violescent sea-whip</name>
    <dbReference type="NCBI Taxonomy" id="317549"/>
    <lineage>
        <taxon>Eukaryota</taxon>
        <taxon>Metazoa</taxon>
        <taxon>Cnidaria</taxon>
        <taxon>Anthozoa</taxon>
        <taxon>Octocorallia</taxon>
        <taxon>Malacalcyonacea</taxon>
        <taxon>Plexauridae</taxon>
        <taxon>Paramuricea</taxon>
    </lineage>
</organism>
<keyword evidence="8" id="KW-0472">Membrane</keyword>